<dbReference type="GO" id="GO:0005634">
    <property type="term" value="C:nucleus"/>
    <property type="evidence" value="ECO:0007669"/>
    <property type="project" value="TreeGrafter"/>
</dbReference>
<dbReference type="SMART" id="SM00028">
    <property type="entry name" value="TPR"/>
    <property type="match status" value="3"/>
</dbReference>
<evidence type="ECO:0000313" key="6">
    <source>
        <dbReference type="Proteomes" id="UP000799429"/>
    </source>
</evidence>
<dbReference type="InterPro" id="IPR011990">
    <property type="entry name" value="TPR-like_helical_dom_sf"/>
</dbReference>
<dbReference type="Gene3D" id="1.25.40.10">
    <property type="entry name" value="Tetratricopeptide repeat domain"/>
    <property type="match status" value="1"/>
</dbReference>
<name>A0A9P4VMI1_9PEZI</name>
<dbReference type="GO" id="GO:0005829">
    <property type="term" value="C:cytosol"/>
    <property type="evidence" value="ECO:0007669"/>
    <property type="project" value="TreeGrafter"/>
</dbReference>
<dbReference type="GO" id="GO:0006457">
    <property type="term" value="P:protein folding"/>
    <property type="evidence" value="ECO:0007669"/>
    <property type="project" value="TreeGrafter"/>
</dbReference>
<keyword evidence="6" id="KW-1185">Reference proteome</keyword>
<dbReference type="InterPro" id="IPR019734">
    <property type="entry name" value="TPR_rpt"/>
</dbReference>
<evidence type="ECO:0000256" key="2">
    <source>
        <dbReference type="ARBA" id="ARBA00022803"/>
    </source>
</evidence>
<organism evidence="5 6">
    <name type="scientific">Patellaria atrata CBS 101060</name>
    <dbReference type="NCBI Taxonomy" id="1346257"/>
    <lineage>
        <taxon>Eukaryota</taxon>
        <taxon>Fungi</taxon>
        <taxon>Dikarya</taxon>
        <taxon>Ascomycota</taxon>
        <taxon>Pezizomycotina</taxon>
        <taxon>Dothideomycetes</taxon>
        <taxon>Dothideomycetes incertae sedis</taxon>
        <taxon>Patellariales</taxon>
        <taxon>Patellariaceae</taxon>
        <taxon>Patellaria</taxon>
    </lineage>
</organism>
<dbReference type="AlphaFoldDB" id="A0A9P4VMI1"/>
<dbReference type="SUPFAM" id="SSF48452">
    <property type="entry name" value="TPR-like"/>
    <property type="match status" value="1"/>
</dbReference>
<evidence type="ECO:0000256" key="3">
    <source>
        <dbReference type="ARBA" id="ARBA00023602"/>
    </source>
</evidence>
<dbReference type="OrthoDB" id="420195at2759"/>
<dbReference type="Pfam" id="PF18972">
    <property type="entry name" value="Wheel"/>
    <property type="match status" value="1"/>
</dbReference>
<comment type="similarity">
    <text evidence="3">Belongs to the TTC4 family.</text>
</comment>
<reference evidence="5" key="1">
    <citation type="journal article" date="2020" name="Stud. Mycol.">
        <title>101 Dothideomycetes genomes: a test case for predicting lifestyles and emergence of pathogens.</title>
        <authorList>
            <person name="Haridas S."/>
            <person name="Albert R."/>
            <person name="Binder M."/>
            <person name="Bloem J."/>
            <person name="Labutti K."/>
            <person name="Salamov A."/>
            <person name="Andreopoulos B."/>
            <person name="Baker S."/>
            <person name="Barry K."/>
            <person name="Bills G."/>
            <person name="Bluhm B."/>
            <person name="Cannon C."/>
            <person name="Castanera R."/>
            <person name="Culley D."/>
            <person name="Daum C."/>
            <person name="Ezra D."/>
            <person name="Gonzalez J."/>
            <person name="Henrissat B."/>
            <person name="Kuo A."/>
            <person name="Liang C."/>
            <person name="Lipzen A."/>
            <person name="Lutzoni F."/>
            <person name="Magnuson J."/>
            <person name="Mondo S."/>
            <person name="Nolan M."/>
            <person name="Ohm R."/>
            <person name="Pangilinan J."/>
            <person name="Park H.-J."/>
            <person name="Ramirez L."/>
            <person name="Alfaro M."/>
            <person name="Sun H."/>
            <person name="Tritt A."/>
            <person name="Yoshinaga Y."/>
            <person name="Zwiers L.-H."/>
            <person name="Turgeon B."/>
            <person name="Goodwin S."/>
            <person name="Spatafora J."/>
            <person name="Crous P."/>
            <person name="Grigoriev I."/>
        </authorList>
    </citation>
    <scope>NUCLEOTIDE SEQUENCE</scope>
    <source>
        <strain evidence="5">CBS 101060</strain>
    </source>
</reference>
<keyword evidence="1" id="KW-0677">Repeat</keyword>
<protein>
    <submittedName>
        <fullName evidence="5">TPR repeat protein-like protein</fullName>
    </submittedName>
</protein>
<gene>
    <name evidence="5" type="ORF">M501DRAFT_942506</name>
</gene>
<dbReference type="PANTHER" id="PTHR46035:SF1">
    <property type="entry name" value="TETRATRICOPEPTIDE REPEAT PROTEIN 4"/>
    <property type="match status" value="1"/>
</dbReference>
<dbReference type="Proteomes" id="UP000799429">
    <property type="component" value="Unassembled WGS sequence"/>
</dbReference>
<sequence length="375" mass="42044">MPPAMASVKERTADELLQELNRTPLFMTTLDETDGEGGENVELEALKALVFEGTRAEVAANFREQANELAKIKNWVDAKEFYTKALAALKTPLQQVDSEAGAADMSAVEVDEEAERKKERELEEACYVNRALCNLKRQNYRSCNLDCAATLHLNPLNIKAWYRSASACLALNKIAEAQDACERGLAIDEKNIALKTLSTKIIKRKDHLNVLERKRRERDECLRAEELTLKKALKNRNIATRSTTKAPEMEDAAIKLADPVDSSSTLTLPAIFLYPVHLQSDFVKSFQETESLADHLSYIFPLPWDQDQEYTTANVECYMETSSGGLIKAGKKLPLARVLGSGKVEVVDQLVKIQVIPKQKVPGWLDEFKKKRVST</sequence>
<accession>A0A9P4VMI1</accession>
<dbReference type="CDD" id="cd21381">
    <property type="entry name" value="CTWD_TTC4"/>
    <property type="match status" value="1"/>
</dbReference>
<comment type="caution">
    <text evidence="5">The sequence shown here is derived from an EMBL/GenBank/DDBJ whole genome shotgun (WGS) entry which is preliminary data.</text>
</comment>
<dbReference type="PANTHER" id="PTHR46035">
    <property type="entry name" value="TETRATRICOPEPTIDE REPEAT PROTEIN 4"/>
    <property type="match status" value="1"/>
</dbReference>
<dbReference type="InterPro" id="IPR044059">
    <property type="entry name" value="Csn1/TTC4_wheel"/>
</dbReference>
<dbReference type="EMBL" id="MU006111">
    <property type="protein sequence ID" value="KAF2835200.1"/>
    <property type="molecule type" value="Genomic_DNA"/>
</dbReference>
<evidence type="ECO:0000313" key="5">
    <source>
        <dbReference type="EMBL" id="KAF2835200.1"/>
    </source>
</evidence>
<evidence type="ECO:0000256" key="1">
    <source>
        <dbReference type="ARBA" id="ARBA00022737"/>
    </source>
</evidence>
<dbReference type="GO" id="GO:0030544">
    <property type="term" value="F:Hsp70 protein binding"/>
    <property type="evidence" value="ECO:0007669"/>
    <property type="project" value="TreeGrafter"/>
</dbReference>
<dbReference type="GO" id="GO:0051879">
    <property type="term" value="F:Hsp90 protein binding"/>
    <property type="evidence" value="ECO:0007669"/>
    <property type="project" value="InterPro"/>
</dbReference>
<keyword evidence="2" id="KW-0802">TPR repeat</keyword>
<dbReference type="FunFam" id="1.25.40.10:FF:000611">
    <property type="entry name" value="TPR repeat protein"/>
    <property type="match status" value="1"/>
</dbReference>
<feature type="domain" description="Cns1/TTC4 wheel" evidence="4">
    <location>
        <begin position="258"/>
        <end position="368"/>
    </location>
</feature>
<proteinExistence type="inferred from homology"/>
<evidence type="ECO:0000259" key="4">
    <source>
        <dbReference type="Pfam" id="PF18972"/>
    </source>
</evidence>